<dbReference type="CDD" id="cd10931">
    <property type="entry name" value="CE4_u7"/>
    <property type="match status" value="1"/>
</dbReference>
<evidence type="ECO:0000313" key="2">
    <source>
        <dbReference type="EMBL" id="TCZ77519.1"/>
    </source>
</evidence>
<reference evidence="2 3" key="1">
    <citation type="submission" date="2019-03" db="EMBL/GenBank/DDBJ databases">
        <authorList>
            <person name="Kim M.K.M."/>
        </authorList>
    </citation>
    <scope>NUCLEOTIDE SEQUENCE [LARGE SCALE GENOMIC DNA]</scope>
    <source>
        <strain evidence="2 3">18JY21-1</strain>
    </source>
</reference>
<dbReference type="GO" id="GO:0005975">
    <property type="term" value="P:carbohydrate metabolic process"/>
    <property type="evidence" value="ECO:0007669"/>
    <property type="project" value="InterPro"/>
</dbReference>
<sequence>MIHLYHPPGYLAERHYVYDVIFTEFLGIAYQSFEEHRTNIRIVCGDTQHSNDSRELTLCDVLMQVPEGDWLQAKSLPSIPLEQFAFPNQYEFPIIYGKRLDEGSYYKESDAGIDVGVDVFGSIFFMLSRYEELVKPDRDARERFPAAASLAFQEKFLERPIVNEYVDFFFTCMQQLWPHLTKKKRDYRICLSHDVDVPLLAAGRPLGIVMKNAAGDIIRRREASIAMKRFRSYYQGLLGNYDSDDGNTFNFIMDLSERKGIQSAFYFITSHSAGAIDGDYSMQDQWIRHLLRHIHKRGHEIGLHPSYNSYDNVEILSRELAILHTACDEEGIDQELWGGRQHYLRFDIAQTWRAWEEAGLHYDSTLSYADHIGFRSGVCYEYPVFDLQQRKKLQLRERPLIVMEQTLLHKDYMRVSVETAYHKIIQMSKICKSLNGDFTLLWHNDQLIEPAHRDLYKNVVEGI</sequence>
<dbReference type="Proteomes" id="UP000295418">
    <property type="component" value="Unassembled WGS sequence"/>
</dbReference>
<evidence type="ECO:0000259" key="1">
    <source>
        <dbReference type="Pfam" id="PF23019"/>
    </source>
</evidence>
<protein>
    <recommendedName>
        <fullName evidence="1">DUF7033 domain-containing protein</fullName>
    </recommendedName>
</protein>
<dbReference type="Gene3D" id="3.20.20.370">
    <property type="entry name" value="Glycoside hydrolase/deacetylase"/>
    <property type="match status" value="1"/>
</dbReference>
<dbReference type="Pfam" id="PF23019">
    <property type="entry name" value="DUF7033"/>
    <property type="match status" value="1"/>
</dbReference>
<dbReference type="OrthoDB" id="5573484at2"/>
<organism evidence="2 3">
    <name type="scientific">Paenibacillus albiflavus</name>
    <dbReference type="NCBI Taxonomy" id="2545760"/>
    <lineage>
        <taxon>Bacteria</taxon>
        <taxon>Bacillati</taxon>
        <taxon>Bacillota</taxon>
        <taxon>Bacilli</taxon>
        <taxon>Bacillales</taxon>
        <taxon>Paenibacillaceae</taxon>
        <taxon>Paenibacillus</taxon>
    </lineage>
</organism>
<dbReference type="InterPro" id="IPR011330">
    <property type="entry name" value="Glyco_hydro/deAcase_b/a-brl"/>
</dbReference>
<keyword evidence="3" id="KW-1185">Reference proteome</keyword>
<dbReference type="RefSeq" id="WP_132418089.1">
    <property type="nucleotide sequence ID" value="NZ_SKFG01000009.1"/>
</dbReference>
<gene>
    <name evidence="2" type="ORF">E0485_11045</name>
</gene>
<proteinExistence type="predicted"/>
<accession>A0A4R4ECU7</accession>
<evidence type="ECO:0000313" key="3">
    <source>
        <dbReference type="Proteomes" id="UP000295418"/>
    </source>
</evidence>
<comment type="caution">
    <text evidence="2">The sequence shown here is derived from an EMBL/GenBank/DDBJ whole genome shotgun (WGS) entry which is preliminary data.</text>
</comment>
<dbReference type="AlphaFoldDB" id="A0A4R4ECU7"/>
<dbReference type="InterPro" id="IPR054297">
    <property type="entry name" value="DUF7033"/>
</dbReference>
<dbReference type="SUPFAM" id="SSF88713">
    <property type="entry name" value="Glycoside hydrolase/deacetylase"/>
    <property type="match status" value="1"/>
</dbReference>
<dbReference type="EMBL" id="SKFG01000009">
    <property type="protein sequence ID" value="TCZ77519.1"/>
    <property type="molecule type" value="Genomic_DNA"/>
</dbReference>
<feature type="domain" description="DUF7033" evidence="1">
    <location>
        <begin position="116"/>
        <end position="200"/>
    </location>
</feature>
<name>A0A4R4ECU7_9BACL</name>